<comment type="similarity">
    <text evidence="4">Belongs to the DHPS family.</text>
</comment>
<feature type="domain" description="Pterin-binding" evidence="12">
    <location>
        <begin position="139"/>
        <end position="388"/>
    </location>
</feature>
<dbReference type="CDD" id="cd00739">
    <property type="entry name" value="DHPS"/>
    <property type="match status" value="1"/>
</dbReference>
<keyword evidence="9" id="KW-0460">Magnesium</keyword>
<dbReference type="PROSITE" id="PS00792">
    <property type="entry name" value="DHPS_1"/>
    <property type="match status" value="1"/>
</dbReference>
<dbReference type="EMBL" id="CP014672">
    <property type="protein sequence ID" value="ANW98150.1"/>
    <property type="molecule type" value="Genomic_DNA"/>
</dbReference>
<dbReference type="Gene3D" id="3.20.20.20">
    <property type="entry name" value="Dihydropteroate synthase-like"/>
    <property type="match status" value="1"/>
</dbReference>
<dbReference type="UniPathway" id="UPA00077">
    <property type="reaction ID" value="UER00156"/>
</dbReference>
<evidence type="ECO:0000259" key="12">
    <source>
        <dbReference type="PROSITE" id="PS50972"/>
    </source>
</evidence>
<dbReference type="GO" id="GO:0046654">
    <property type="term" value="P:tetrahydrofolate biosynthetic process"/>
    <property type="evidence" value="ECO:0007669"/>
    <property type="project" value="UniProtKB-UniPathway"/>
</dbReference>
<dbReference type="InterPro" id="IPR000489">
    <property type="entry name" value="Pterin-binding_dom"/>
</dbReference>
<comment type="pathway">
    <text evidence="3">Cofactor biosynthesis; tetrahydrofolate biosynthesis; 7,8-dihydrofolate from 2-amino-4-hydroxy-6-hydroxymethyl-7,8-dihydropteridine diphosphate and 4-aminobenzoate: step 1/2.</text>
</comment>
<evidence type="ECO:0000256" key="5">
    <source>
        <dbReference type="ARBA" id="ARBA00012458"/>
    </source>
</evidence>
<keyword evidence="10" id="KW-0289">Folate biosynthesis</keyword>
<evidence type="ECO:0000256" key="3">
    <source>
        <dbReference type="ARBA" id="ARBA00004763"/>
    </source>
</evidence>
<dbReference type="SUPFAM" id="SSF51717">
    <property type="entry name" value="Dihydropteroate synthetase-like"/>
    <property type="match status" value="1"/>
</dbReference>
<name>A0A1B1YBJ9_THEST</name>
<dbReference type="RefSeq" id="WP_015358428.1">
    <property type="nucleotide sequence ID" value="NZ_CP014672.1"/>
</dbReference>
<evidence type="ECO:0000256" key="6">
    <source>
        <dbReference type="ARBA" id="ARBA00016919"/>
    </source>
</evidence>
<comment type="catalytic activity">
    <reaction evidence="1">
        <text>(7,8-dihydropterin-6-yl)methyl diphosphate + 4-aminobenzoate = 7,8-dihydropteroate + diphosphate</text>
        <dbReference type="Rhea" id="RHEA:19949"/>
        <dbReference type="ChEBI" id="CHEBI:17836"/>
        <dbReference type="ChEBI" id="CHEBI:17839"/>
        <dbReference type="ChEBI" id="CHEBI:33019"/>
        <dbReference type="ChEBI" id="CHEBI:72950"/>
        <dbReference type="EC" id="2.5.1.15"/>
    </reaction>
</comment>
<keyword evidence="8" id="KW-0479">Metal-binding</keyword>
<dbReference type="PROSITE" id="PS50972">
    <property type="entry name" value="PTERIN_BINDING"/>
    <property type="match status" value="1"/>
</dbReference>
<accession>A0A1B1YBJ9</accession>
<dbReference type="OrthoDB" id="9811744at2"/>
<reference evidence="13 14" key="1">
    <citation type="submission" date="2016-02" db="EMBL/GenBank/DDBJ databases">
        <title>Comparison of Clostridium stercorarium subspecies using comparative genomics and transcriptomics.</title>
        <authorList>
            <person name="Schellenberg J."/>
            <person name="Thallinger G."/>
            <person name="Levin D.B."/>
            <person name="Zhang X."/>
            <person name="Alvare G."/>
            <person name="Fristensky B."/>
            <person name="Sparling R."/>
        </authorList>
    </citation>
    <scope>NUCLEOTIDE SEQUENCE [LARGE SCALE GENOMIC DNA]</scope>
    <source>
        <strain evidence="13 14">DSM 2910</strain>
    </source>
</reference>
<dbReference type="InterPro" id="IPR011005">
    <property type="entry name" value="Dihydropteroate_synth-like_sf"/>
</dbReference>
<dbReference type="GO" id="GO:0004156">
    <property type="term" value="F:dihydropteroate synthase activity"/>
    <property type="evidence" value="ECO:0007669"/>
    <property type="project" value="UniProtKB-EC"/>
</dbReference>
<evidence type="ECO:0000256" key="11">
    <source>
        <dbReference type="ARBA" id="ARBA00030193"/>
    </source>
</evidence>
<evidence type="ECO:0000313" key="14">
    <source>
        <dbReference type="Proteomes" id="UP000092971"/>
    </source>
</evidence>
<evidence type="ECO:0000256" key="2">
    <source>
        <dbReference type="ARBA" id="ARBA00001946"/>
    </source>
</evidence>
<evidence type="ECO:0000256" key="4">
    <source>
        <dbReference type="ARBA" id="ARBA00009503"/>
    </source>
</evidence>
<dbReference type="Proteomes" id="UP000092971">
    <property type="component" value="Chromosome"/>
</dbReference>
<evidence type="ECO:0000256" key="7">
    <source>
        <dbReference type="ARBA" id="ARBA00022679"/>
    </source>
</evidence>
<dbReference type="GO" id="GO:0005829">
    <property type="term" value="C:cytosol"/>
    <property type="evidence" value="ECO:0007669"/>
    <property type="project" value="TreeGrafter"/>
</dbReference>
<protein>
    <recommendedName>
        <fullName evidence="6">Dihydropteroate synthase</fullName>
        <ecNumber evidence="5">2.5.1.15</ecNumber>
    </recommendedName>
    <alternativeName>
        <fullName evidence="11">Dihydropteroate pyrophosphorylase</fullName>
    </alternativeName>
</protein>
<dbReference type="NCBIfam" id="TIGR01496">
    <property type="entry name" value="DHPS"/>
    <property type="match status" value="1"/>
</dbReference>
<organism evidence="13 14">
    <name type="scientific">Thermoclostridium stercorarium subsp. thermolacticum DSM 2910</name>
    <dbReference type="NCBI Taxonomy" id="1121336"/>
    <lineage>
        <taxon>Bacteria</taxon>
        <taxon>Bacillati</taxon>
        <taxon>Bacillota</taxon>
        <taxon>Clostridia</taxon>
        <taxon>Eubacteriales</taxon>
        <taxon>Oscillospiraceae</taxon>
        <taxon>Thermoclostridium</taxon>
    </lineage>
</organism>
<evidence type="ECO:0000313" key="13">
    <source>
        <dbReference type="EMBL" id="ANW98150.1"/>
    </source>
</evidence>
<dbReference type="PANTHER" id="PTHR20941:SF1">
    <property type="entry name" value="FOLIC ACID SYNTHESIS PROTEIN FOL1"/>
    <property type="match status" value="1"/>
</dbReference>
<dbReference type="InterPro" id="IPR045031">
    <property type="entry name" value="DHP_synth-like"/>
</dbReference>
<dbReference type="PANTHER" id="PTHR20941">
    <property type="entry name" value="FOLATE SYNTHESIS PROTEINS"/>
    <property type="match status" value="1"/>
</dbReference>
<evidence type="ECO:0000256" key="1">
    <source>
        <dbReference type="ARBA" id="ARBA00000012"/>
    </source>
</evidence>
<gene>
    <name evidence="13" type="ORF">CSTERTH_03385</name>
</gene>
<keyword evidence="7" id="KW-0808">Transferase</keyword>
<evidence type="ECO:0000256" key="9">
    <source>
        <dbReference type="ARBA" id="ARBA00022842"/>
    </source>
</evidence>
<evidence type="ECO:0000256" key="10">
    <source>
        <dbReference type="ARBA" id="ARBA00022909"/>
    </source>
</evidence>
<dbReference type="Pfam" id="PF00809">
    <property type="entry name" value="Pterin_bind"/>
    <property type="match status" value="1"/>
</dbReference>
<comment type="cofactor">
    <cofactor evidence="2">
        <name>Mg(2+)</name>
        <dbReference type="ChEBI" id="CHEBI:18420"/>
    </cofactor>
</comment>
<proteinExistence type="inferred from homology"/>
<evidence type="ECO:0000256" key="8">
    <source>
        <dbReference type="ARBA" id="ARBA00022723"/>
    </source>
</evidence>
<dbReference type="GO" id="GO:0046656">
    <property type="term" value="P:folic acid biosynthetic process"/>
    <property type="evidence" value="ECO:0007669"/>
    <property type="project" value="UniProtKB-KW"/>
</dbReference>
<dbReference type="EC" id="2.5.1.15" evidence="5"/>
<dbReference type="InterPro" id="IPR006390">
    <property type="entry name" value="DHP_synth_dom"/>
</dbReference>
<dbReference type="AlphaFoldDB" id="A0A1B1YBJ9"/>
<dbReference type="GO" id="GO:0046872">
    <property type="term" value="F:metal ion binding"/>
    <property type="evidence" value="ECO:0007669"/>
    <property type="project" value="UniProtKB-KW"/>
</dbReference>
<sequence>MKNAYVVYPNDLEEVVAEIKKTGAHIDEINIMKWKARHFLIMIENASSVAANIIKQEMLSMGGEAAIHKDIYFNKIDSSNVLLMGTISQYRKLLSRLRIQPYFLKEETQALEKVILQLQESNNCVFRAGKYLFPLKRKVYIVGILNVTPDSFFDGGKYMNLEAAINRAKEMVSQGADIIEVGGQSFAPGYTEVSQEEELNRVIPVIKALAKEVDVPVSVDTVKLAVAEEALKNGCSIVNDSCGLQKYPEIADLVAKYNAGLVIMHNATNNRYNDIIGDIIKFLRNSVDTAIRAGVSKENIIVDPGIGATFGKSADQQFEILKRFRELTILGFPVMLAISRKSFIKNYLKAESSDEILPATLAATAYGISQGVKFVRAHDISETIQTVKIINRILNNYVED</sequence>